<feature type="region of interest" description="Disordered" evidence="2">
    <location>
        <begin position="70"/>
        <end position="171"/>
    </location>
</feature>
<dbReference type="Gene3D" id="4.10.240.10">
    <property type="entry name" value="Zn(2)-C6 fungal-type DNA-binding domain"/>
    <property type="match status" value="1"/>
</dbReference>
<reference evidence="5" key="1">
    <citation type="journal article" date="2012" name="Science">
        <title>The Paleozoic origin of enzymatic lignin decomposition reconstructed from 31 fungal genomes.</title>
        <authorList>
            <person name="Floudas D."/>
            <person name="Binder M."/>
            <person name="Riley R."/>
            <person name="Barry K."/>
            <person name="Blanchette R.A."/>
            <person name="Henrissat B."/>
            <person name="Martinez A.T."/>
            <person name="Otillar R."/>
            <person name="Spatafora J.W."/>
            <person name="Yadav J.S."/>
            <person name="Aerts A."/>
            <person name="Benoit I."/>
            <person name="Boyd A."/>
            <person name="Carlson A."/>
            <person name="Copeland A."/>
            <person name="Coutinho P.M."/>
            <person name="de Vries R.P."/>
            <person name="Ferreira P."/>
            <person name="Findley K."/>
            <person name="Foster B."/>
            <person name="Gaskell J."/>
            <person name="Glotzer D."/>
            <person name="Gorecki P."/>
            <person name="Heitman J."/>
            <person name="Hesse C."/>
            <person name="Hori C."/>
            <person name="Igarashi K."/>
            <person name="Jurgens J.A."/>
            <person name="Kallen N."/>
            <person name="Kersten P."/>
            <person name="Kohler A."/>
            <person name="Kuees U."/>
            <person name="Kumar T.K.A."/>
            <person name="Kuo A."/>
            <person name="LaButti K."/>
            <person name="Larrondo L.F."/>
            <person name="Lindquist E."/>
            <person name="Ling A."/>
            <person name="Lombard V."/>
            <person name="Lucas S."/>
            <person name="Lundell T."/>
            <person name="Martin R."/>
            <person name="McLaughlin D.J."/>
            <person name="Morgenstern I."/>
            <person name="Morin E."/>
            <person name="Murat C."/>
            <person name="Nagy L.G."/>
            <person name="Nolan M."/>
            <person name="Ohm R.A."/>
            <person name="Patyshakuliyeva A."/>
            <person name="Rokas A."/>
            <person name="Ruiz-Duenas F.J."/>
            <person name="Sabat G."/>
            <person name="Salamov A."/>
            <person name="Samejima M."/>
            <person name="Schmutz J."/>
            <person name="Slot J.C."/>
            <person name="St John F."/>
            <person name="Stenlid J."/>
            <person name="Sun H."/>
            <person name="Sun S."/>
            <person name="Syed K."/>
            <person name="Tsang A."/>
            <person name="Wiebenga A."/>
            <person name="Young D."/>
            <person name="Pisabarro A."/>
            <person name="Eastwood D.C."/>
            <person name="Martin F."/>
            <person name="Cullen D."/>
            <person name="Grigoriev I.V."/>
            <person name="Hibbett D.S."/>
        </authorList>
    </citation>
    <scope>NUCLEOTIDE SEQUENCE [LARGE SCALE GENOMIC DNA]</scope>
    <source>
        <strain evidence="5">FP-91666</strain>
    </source>
</reference>
<feature type="compositionally biased region" description="Polar residues" evidence="2">
    <location>
        <begin position="251"/>
        <end position="261"/>
    </location>
</feature>
<name>R7RVN2_STEHR</name>
<keyword evidence="1" id="KW-0539">Nucleus</keyword>
<dbReference type="PROSITE" id="PS00463">
    <property type="entry name" value="ZN2_CY6_FUNGAL_1"/>
    <property type="match status" value="1"/>
</dbReference>
<evidence type="ECO:0000313" key="4">
    <source>
        <dbReference type="EMBL" id="EIM79181.1"/>
    </source>
</evidence>
<dbReference type="OMA" id="MTHMITI"/>
<dbReference type="EMBL" id="JH687408">
    <property type="protein sequence ID" value="EIM79181.1"/>
    <property type="molecule type" value="Genomic_DNA"/>
</dbReference>
<dbReference type="Proteomes" id="UP000053927">
    <property type="component" value="Unassembled WGS sequence"/>
</dbReference>
<dbReference type="GO" id="GO:0008270">
    <property type="term" value="F:zinc ion binding"/>
    <property type="evidence" value="ECO:0007669"/>
    <property type="project" value="InterPro"/>
</dbReference>
<dbReference type="GO" id="GO:0000981">
    <property type="term" value="F:DNA-binding transcription factor activity, RNA polymerase II-specific"/>
    <property type="evidence" value="ECO:0007669"/>
    <property type="project" value="InterPro"/>
</dbReference>
<dbReference type="GO" id="GO:0000976">
    <property type="term" value="F:transcription cis-regulatory region binding"/>
    <property type="evidence" value="ECO:0007669"/>
    <property type="project" value="TreeGrafter"/>
</dbReference>
<dbReference type="eggNOG" id="ENOG502RSCC">
    <property type="taxonomic scope" value="Eukaryota"/>
</dbReference>
<organism evidence="4 5">
    <name type="scientific">Stereum hirsutum (strain FP-91666)</name>
    <name type="common">White-rot fungus</name>
    <dbReference type="NCBI Taxonomy" id="721885"/>
    <lineage>
        <taxon>Eukaryota</taxon>
        <taxon>Fungi</taxon>
        <taxon>Dikarya</taxon>
        <taxon>Basidiomycota</taxon>
        <taxon>Agaricomycotina</taxon>
        <taxon>Agaricomycetes</taxon>
        <taxon>Russulales</taxon>
        <taxon>Stereaceae</taxon>
        <taxon>Stereum</taxon>
    </lineage>
</organism>
<dbReference type="PANTHER" id="PTHR37534">
    <property type="entry name" value="TRANSCRIPTIONAL ACTIVATOR PROTEIN UGA3"/>
    <property type="match status" value="1"/>
</dbReference>
<keyword evidence="5" id="KW-1185">Reference proteome</keyword>
<evidence type="ECO:0000256" key="1">
    <source>
        <dbReference type="ARBA" id="ARBA00023242"/>
    </source>
</evidence>
<gene>
    <name evidence="4" type="ORF">STEHIDRAFT_143311</name>
</gene>
<dbReference type="SMART" id="SM00066">
    <property type="entry name" value="GAL4"/>
    <property type="match status" value="1"/>
</dbReference>
<dbReference type="CDD" id="cd00067">
    <property type="entry name" value="GAL4"/>
    <property type="match status" value="1"/>
</dbReference>
<evidence type="ECO:0000313" key="5">
    <source>
        <dbReference type="Proteomes" id="UP000053927"/>
    </source>
</evidence>
<dbReference type="GO" id="GO:0005634">
    <property type="term" value="C:nucleus"/>
    <property type="evidence" value="ECO:0007669"/>
    <property type="project" value="TreeGrafter"/>
</dbReference>
<evidence type="ECO:0000259" key="3">
    <source>
        <dbReference type="PROSITE" id="PS50048"/>
    </source>
</evidence>
<dbReference type="GeneID" id="18799188"/>
<proteinExistence type="predicted"/>
<dbReference type="AlphaFoldDB" id="R7RVN2"/>
<dbReference type="PROSITE" id="PS50048">
    <property type="entry name" value="ZN2_CY6_FUNGAL_2"/>
    <property type="match status" value="1"/>
</dbReference>
<dbReference type="InterPro" id="IPR036864">
    <property type="entry name" value="Zn2-C6_fun-type_DNA-bd_sf"/>
</dbReference>
<sequence>MSSMADGMPYSHTTSYIPAYYPTSSMPGDVHSSGNAHRPDISQRKRPKYTRSKLGCLTCRVKKIKCDETKPSCNRCVSGSRECTWPQEVPRKKSTAKKSRAGGDGRPTTASSSGVSEASTPPTRDNTPPSRRDRYEYGLPSLPPSRRQSDPFLYVPPPVSASPGSAQRSQSTGDIFLSAQHQQYPMSAQSSSGLPVIPEMGSSYHTLPSGDHRLTPTSSSPYMPPLGLPSSVPRGPAYRSDDAHSIGHWHSPSNTSHVHPSQTYYPGMSERHLMEHIDVDDRDIPRYS</sequence>
<dbReference type="PANTHER" id="PTHR37534:SF7">
    <property type="entry name" value="TRANSCRIPTIONAL ACTIVATOR PROTEIN UGA3"/>
    <property type="match status" value="1"/>
</dbReference>
<accession>R7RVN2</accession>
<dbReference type="SUPFAM" id="SSF57701">
    <property type="entry name" value="Zn2/Cys6 DNA-binding domain"/>
    <property type="match status" value="1"/>
</dbReference>
<dbReference type="OrthoDB" id="5419315at2759"/>
<feature type="region of interest" description="Disordered" evidence="2">
    <location>
        <begin position="28"/>
        <end position="49"/>
    </location>
</feature>
<feature type="compositionally biased region" description="Polar residues" evidence="2">
    <location>
        <begin position="108"/>
        <end position="129"/>
    </location>
</feature>
<dbReference type="KEGG" id="shs:STEHIDRAFT_143311"/>
<feature type="region of interest" description="Disordered" evidence="2">
    <location>
        <begin position="204"/>
        <end position="261"/>
    </location>
</feature>
<feature type="domain" description="Zn(2)-C6 fungal-type" evidence="3">
    <location>
        <begin position="55"/>
        <end position="85"/>
    </location>
</feature>
<evidence type="ECO:0000256" key="2">
    <source>
        <dbReference type="SAM" id="MobiDB-lite"/>
    </source>
</evidence>
<dbReference type="RefSeq" id="XP_007311738.1">
    <property type="nucleotide sequence ID" value="XM_007311676.1"/>
</dbReference>
<dbReference type="Pfam" id="PF00172">
    <property type="entry name" value="Zn_clus"/>
    <property type="match status" value="1"/>
</dbReference>
<dbReference type="GO" id="GO:0045944">
    <property type="term" value="P:positive regulation of transcription by RNA polymerase II"/>
    <property type="evidence" value="ECO:0007669"/>
    <property type="project" value="TreeGrafter"/>
</dbReference>
<protein>
    <recommendedName>
        <fullName evidence="3">Zn(2)-C6 fungal-type domain-containing protein</fullName>
    </recommendedName>
</protein>
<dbReference type="InterPro" id="IPR001138">
    <property type="entry name" value="Zn2Cys6_DnaBD"/>
</dbReference>